<keyword evidence="2" id="KW-1185">Reference proteome</keyword>
<reference evidence="1 2" key="1">
    <citation type="submission" date="2021-03" db="EMBL/GenBank/DDBJ databases">
        <title>Genomic Encyclopedia of Type Strains, Phase IV (KMG-IV): sequencing the most valuable type-strain genomes for metagenomic binning, comparative biology and taxonomic classification.</title>
        <authorList>
            <person name="Goeker M."/>
        </authorList>
    </citation>
    <scope>NUCLEOTIDE SEQUENCE [LARGE SCALE GENOMIC DNA]</scope>
    <source>
        <strain evidence="1 2">DSM 14349</strain>
    </source>
</reference>
<dbReference type="Proteomes" id="UP001519272">
    <property type="component" value="Unassembled WGS sequence"/>
</dbReference>
<name>A0ABS4FTG4_9BACL</name>
<sequence length="144" mass="16645">MTKELVPKLIQLVKEDRLLSEHALGTIHVDDLLDNRDEPQFSDEWMKVYDDISNKKLTSFIDEITNQQIDLLRELVYKKVYRYTSSSDLAGYISDDFGLIGDALHVNYNNDWLSALLKCYIEHTIPLGALSKNNYTLFELLSSI</sequence>
<gene>
    <name evidence="1" type="ORF">J2Z32_002499</name>
</gene>
<organism evidence="1 2">
    <name type="scientific">Paenibacillus turicensis</name>
    <dbReference type="NCBI Taxonomy" id="160487"/>
    <lineage>
        <taxon>Bacteria</taxon>
        <taxon>Bacillati</taxon>
        <taxon>Bacillota</taxon>
        <taxon>Bacilli</taxon>
        <taxon>Bacillales</taxon>
        <taxon>Paenibacillaceae</taxon>
        <taxon>Paenibacillus</taxon>
    </lineage>
</organism>
<dbReference type="EMBL" id="JAGGKG010000010">
    <property type="protein sequence ID" value="MBP1905851.1"/>
    <property type="molecule type" value="Genomic_DNA"/>
</dbReference>
<proteinExistence type="predicted"/>
<dbReference type="RefSeq" id="WP_210089464.1">
    <property type="nucleotide sequence ID" value="NZ_JAGGKG010000010.1"/>
</dbReference>
<protein>
    <submittedName>
        <fullName evidence="1">Uncharacterized protein</fullName>
    </submittedName>
</protein>
<accession>A0ABS4FTG4</accession>
<evidence type="ECO:0000313" key="1">
    <source>
        <dbReference type="EMBL" id="MBP1905851.1"/>
    </source>
</evidence>
<comment type="caution">
    <text evidence="1">The sequence shown here is derived from an EMBL/GenBank/DDBJ whole genome shotgun (WGS) entry which is preliminary data.</text>
</comment>
<evidence type="ECO:0000313" key="2">
    <source>
        <dbReference type="Proteomes" id="UP001519272"/>
    </source>
</evidence>